<dbReference type="PANTHER" id="PTHR34784:SF1">
    <property type="entry name" value="50S RIBOSOMAL PROTEIN L34"/>
    <property type="match status" value="1"/>
</dbReference>
<dbReference type="EMBL" id="CP063845">
    <property type="protein sequence ID" value="UFP96532.1"/>
    <property type="molecule type" value="Genomic_DNA"/>
</dbReference>
<evidence type="ECO:0000313" key="4">
    <source>
        <dbReference type="Proteomes" id="UP001054846"/>
    </source>
</evidence>
<proteinExistence type="predicted"/>
<dbReference type="InterPro" id="IPR037103">
    <property type="entry name" value="Tubulin/FtsZ-like_C"/>
</dbReference>
<dbReference type="PANTHER" id="PTHR34784">
    <property type="entry name" value="50S RIBOSOMAL PROTEIN L34"/>
    <property type="match status" value="1"/>
</dbReference>
<dbReference type="Proteomes" id="UP001054846">
    <property type="component" value="Chromosome"/>
</dbReference>
<keyword evidence="1" id="KW-0547">Nucleotide-binding</keyword>
<organism evidence="3 4">
    <name type="scientific">Gloeobacter morelensis MG652769</name>
    <dbReference type="NCBI Taxonomy" id="2781736"/>
    <lineage>
        <taxon>Bacteria</taxon>
        <taxon>Bacillati</taxon>
        <taxon>Cyanobacteriota</taxon>
        <taxon>Cyanophyceae</taxon>
        <taxon>Gloeobacterales</taxon>
        <taxon>Gloeobacteraceae</taxon>
        <taxon>Gloeobacter</taxon>
        <taxon>Gloeobacter morelensis</taxon>
    </lineage>
</organism>
<dbReference type="NCBIfam" id="TIGR02058">
    <property type="entry name" value="lin0512_fam"/>
    <property type="match status" value="1"/>
</dbReference>
<gene>
    <name evidence="3" type="ORF">ISF26_10100</name>
</gene>
<evidence type="ECO:0000256" key="1">
    <source>
        <dbReference type="ARBA" id="ARBA00022741"/>
    </source>
</evidence>
<dbReference type="InterPro" id="IPR011719">
    <property type="entry name" value="CHP02058"/>
</dbReference>
<evidence type="ECO:0000313" key="3">
    <source>
        <dbReference type="EMBL" id="UFP96532.1"/>
    </source>
</evidence>
<dbReference type="RefSeq" id="WP_230843770.1">
    <property type="nucleotide sequence ID" value="NZ_CP063845.1"/>
</dbReference>
<dbReference type="Gene3D" id="3.30.1330.20">
    <property type="entry name" value="Tubulin/FtsZ, C-terminal domain"/>
    <property type="match status" value="1"/>
</dbReference>
<reference evidence="3 4" key="1">
    <citation type="journal article" date="2021" name="Genome Biol. Evol.">
        <title>Complete Genome Sequencing of a Novel Gloeobacter Species from a Waterfall Cave in Mexico.</title>
        <authorList>
            <person name="Saw J.H."/>
            <person name="Cardona T."/>
            <person name="Montejano G."/>
        </authorList>
    </citation>
    <scope>NUCLEOTIDE SEQUENCE [LARGE SCALE GENOMIC DNA]</scope>
    <source>
        <strain evidence="3">MG652769</strain>
    </source>
</reference>
<accession>A0ABY3PSR6</accession>
<dbReference type="Pfam" id="PF09585">
    <property type="entry name" value="Lin0512_fam"/>
    <property type="match status" value="1"/>
</dbReference>
<keyword evidence="4" id="KW-1185">Reference proteome</keyword>
<evidence type="ECO:0000256" key="2">
    <source>
        <dbReference type="ARBA" id="ARBA00023134"/>
    </source>
</evidence>
<name>A0ABY3PSR6_9CYAN</name>
<protein>
    <submittedName>
        <fullName evidence="3">Lin0512 family protein</fullName>
    </submittedName>
</protein>
<sequence length="118" mass="12541">MRVMFIEYGMGLDLHGQNATVAAVRAARDAIGRSSLPGMRSVLPDGDLSRMLVHVRLAVPVAAERVDAEQVKQVFPYGQVTVQIVPGGMLCASGIVLPEHGDSEDLVIIVNAAVEVGY</sequence>
<keyword evidence="2" id="KW-0342">GTP-binding</keyword>